<dbReference type="AlphaFoldDB" id="A0A6J2JQ23"/>
<evidence type="ECO:0000313" key="1">
    <source>
        <dbReference type="Proteomes" id="UP000504629"/>
    </source>
</evidence>
<dbReference type="Proteomes" id="UP000504629">
    <property type="component" value="Unplaced"/>
</dbReference>
<evidence type="ECO:0000313" key="2">
    <source>
        <dbReference type="RefSeq" id="XP_028030394.1"/>
    </source>
</evidence>
<sequence length="114" mass="12759">MSLYYRPTPDRHTVADFKLAARRRTKKIQVILRKTGHCTIKTCRNLSTLGDKCNGPIRRISVFLTSAAKLSGVWMEENSALCPKFGGKAMSLVSQLVSSIRTDGAYKNFSIYKS</sequence>
<organism evidence="1 2">
    <name type="scientific">Bombyx mandarina</name>
    <name type="common">Wild silk moth</name>
    <name type="synonym">Wild silkworm</name>
    <dbReference type="NCBI Taxonomy" id="7092"/>
    <lineage>
        <taxon>Eukaryota</taxon>
        <taxon>Metazoa</taxon>
        <taxon>Ecdysozoa</taxon>
        <taxon>Arthropoda</taxon>
        <taxon>Hexapoda</taxon>
        <taxon>Insecta</taxon>
        <taxon>Pterygota</taxon>
        <taxon>Neoptera</taxon>
        <taxon>Endopterygota</taxon>
        <taxon>Lepidoptera</taxon>
        <taxon>Glossata</taxon>
        <taxon>Ditrysia</taxon>
        <taxon>Bombycoidea</taxon>
        <taxon>Bombycidae</taxon>
        <taxon>Bombycinae</taxon>
        <taxon>Bombyx</taxon>
    </lineage>
</organism>
<reference evidence="2" key="1">
    <citation type="submission" date="2025-08" db="UniProtKB">
        <authorList>
            <consortium name="RefSeq"/>
        </authorList>
    </citation>
    <scope>IDENTIFICATION</scope>
    <source>
        <tissue evidence="2">Silk gland</tissue>
    </source>
</reference>
<dbReference type="GeneID" id="114243193"/>
<protein>
    <submittedName>
        <fullName evidence="2">Uncharacterized protein LOC114243193</fullName>
    </submittedName>
</protein>
<gene>
    <name evidence="2" type="primary">LOC114243193</name>
</gene>
<accession>A0A6J2JQ23</accession>
<proteinExistence type="predicted"/>
<dbReference type="RefSeq" id="XP_028030394.1">
    <property type="nucleotide sequence ID" value="XM_028174593.1"/>
</dbReference>
<dbReference type="KEGG" id="bman:114243193"/>
<name>A0A6J2JQ23_BOMMA</name>
<keyword evidence="1" id="KW-1185">Reference proteome</keyword>